<gene>
    <name evidence="4" type="ORF">LUZ62_043337</name>
</gene>
<keyword evidence="2" id="KW-0812">Transmembrane</keyword>
<dbReference type="EMBL" id="JAMFTS010000002">
    <property type="protein sequence ID" value="KAJ4792091.1"/>
    <property type="molecule type" value="Genomic_DNA"/>
</dbReference>
<organism evidence="4 5">
    <name type="scientific">Rhynchospora pubera</name>
    <dbReference type="NCBI Taxonomy" id="906938"/>
    <lineage>
        <taxon>Eukaryota</taxon>
        <taxon>Viridiplantae</taxon>
        <taxon>Streptophyta</taxon>
        <taxon>Embryophyta</taxon>
        <taxon>Tracheophyta</taxon>
        <taxon>Spermatophyta</taxon>
        <taxon>Magnoliopsida</taxon>
        <taxon>Liliopsida</taxon>
        <taxon>Poales</taxon>
        <taxon>Cyperaceae</taxon>
        <taxon>Cyperoideae</taxon>
        <taxon>Rhynchosporeae</taxon>
        <taxon>Rhynchospora</taxon>
    </lineage>
</organism>
<keyword evidence="2" id="KW-1133">Transmembrane helix</keyword>
<keyword evidence="2" id="KW-0472">Membrane</keyword>
<name>A0AAV8FM07_9POAL</name>
<evidence type="ECO:0000256" key="3">
    <source>
        <dbReference type="SAM" id="SignalP"/>
    </source>
</evidence>
<feature type="chain" id="PRO_5043653296" evidence="3">
    <location>
        <begin position="18"/>
        <end position="449"/>
    </location>
</feature>
<evidence type="ECO:0000313" key="4">
    <source>
        <dbReference type="EMBL" id="KAJ4792091.1"/>
    </source>
</evidence>
<dbReference type="PANTHER" id="PTHR34360">
    <property type="entry name" value="OS08G0519400 PROTEIN"/>
    <property type="match status" value="1"/>
</dbReference>
<keyword evidence="3" id="KW-0732">Signal</keyword>
<comment type="caution">
    <text evidence="4">The sequence shown here is derived from an EMBL/GenBank/DDBJ whole genome shotgun (WGS) entry which is preliminary data.</text>
</comment>
<feature type="transmembrane region" description="Helical" evidence="2">
    <location>
        <begin position="387"/>
        <end position="410"/>
    </location>
</feature>
<reference evidence="4" key="1">
    <citation type="submission" date="2022-08" db="EMBL/GenBank/DDBJ databases">
        <authorList>
            <person name="Marques A."/>
        </authorList>
    </citation>
    <scope>NUCLEOTIDE SEQUENCE</scope>
    <source>
        <strain evidence="4">RhyPub2mFocal</strain>
        <tissue evidence="4">Leaves</tissue>
    </source>
</reference>
<feature type="coiled-coil region" evidence="1">
    <location>
        <begin position="22"/>
        <end position="49"/>
    </location>
</feature>
<feature type="coiled-coil region" evidence="1">
    <location>
        <begin position="78"/>
        <end position="161"/>
    </location>
</feature>
<evidence type="ECO:0000256" key="2">
    <source>
        <dbReference type="SAM" id="Phobius"/>
    </source>
</evidence>
<accession>A0AAV8FM07</accession>
<keyword evidence="1" id="KW-0175">Coiled coil</keyword>
<dbReference type="Proteomes" id="UP001140206">
    <property type="component" value="Chromosome 2"/>
</dbReference>
<dbReference type="PANTHER" id="PTHR34360:SF11">
    <property type="entry name" value="OS04G0607150 PROTEIN"/>
    <property type="match status" value="1"/>
</dbReference>
<dbReference type="AlphaFoldDB" id="A0AAV8FM07"/>
<feature type="signal peptide" evidence="3">
    <location>
        <begin position="1"/>
        <end position="17"/>
    </location>
</feature>
<keyword evidence="5" id="KW-1185">Reference proteome</keyword>
<sequence length="449" mass="51807">MIVTLTLLLLLLVGSDADSVALAREQSKYIDQENEIREKDKKLSLLEKSSQHKSTQVASLESEIALLKNRSRDDDETVHKANVKNHFLEKQIDKLQIELKTQVREREALESKVSKAEKTARELSQKLDHVSKIKDKQRLKLEQLDSDLKIAQNEILKVQARANLKAEELEKVLGAWIPQWVTSYVNQLQIAEKLTHLRDLIGPHMELASNAAYSKTSDLYGICADAITPHFFKFIKTIRPYLEVAYSKSSDLYGTCMDAILPHFTKVMQTLQPYLQVAYSKTTDVYCICMDAIEPHIVKVRKTMQPHLEIVKKHFGSYIAREKTASEPHATKVRLIYKHQKKSYLASMFMKIIDVVAMYHKQVQAITYGAFRKYGLLRPLATENITWLFASSLLCAPLIALFGVLSSIFCKRRQSRRHRGASYKDRREKERKVWKPEDFLVTSEKSRWK</sequence>
<proteinExistence type="predicted"/>
<evidence type="ECO:0000313" key="5">
    <source>
        <dbReference type="Proteomes" id="UP001140206"/>
    </source>
</evidence>
<evidence type="ECO:0000256" key="1">
    <source>
        <dbReference type="SAM" id="Coils"/>
    </source>
</evidence>
<protein>
    <submittedName>
        <fullName evidence="4">DNA repair ATPase-like protein</fullName>
    </submittedName>
</protein>